<dbReference type="SUPFAM" id="SSF53098">
    <property type="entry name" value="Ribonuclease H-like"/>
    <property type="match status" value="1"/>
</dbReference>
<organism evidence="1 2">
    <name type="scientific">Aphis glycines</name>
    <name type="common">Soybean aphid</name>
    <dbReference type="NCBI Taxonomy" id="307491"/>
    <lineage>
        <taxon>Eukaryota</taxon>
        <taxon>Metazoa</taxon>
        <taxon>Ecdysozoa</taxon>
        <taxon>Arthropoda</taxon>
        <taxon>Hexapoda</taxon>
        <taxon>Insecta</taxon>
        <taxon>Pterygota</taxon>
        <taxon>Neoptera</taxon>
        <taxon>Paraneoptera</taxon>
        <taxon>Hemiptera</taxon>
        <taxon>Sternorrhyncha</taxon>
        <taxon>Aphidomorpha</taxon>
        <taxon>Aphidoidea</taxon>
        <taxon>Aphididae</taxon>
        <taxon>Aphidini</taxon>
        <taxon>Aphis</taxon>
        <taxon>Aphis</taxon>
    </lineage>
</organism>
<gene>
    <name evidence="1" type="ORF">AGLY_017423</name>
</gene>
<sequence>MANSRKSLIRTSVRLLCAQKSKELQIILKQLKNKKTRRWWVRKWISRRDTLGASERLLKEFSTEDVDSYRNHLRLSKDQFEVLLYRISTKIQRQDTVMRAAFRDSSADEPLSDDLNSTKKRVKRKQCFKDDWIESHKWVGNSGIAAIKQHEISKKHKSSQSSLLKNKTMDFYGFKGPTADKEENQVIACELVQIYHTIKHNLSYNSLDCCIKVEKKIYKDLKMLNKLHLGRTKAESIVTEVLGPAYLHKIIDYLSSESVIAFSIQTDASNKKTVKLFPLSVQYFSIENGIENKLIDFYENPHETADEMSSYIKKSLENLKLSLHKVSALSADNTNCNFGKNHSLYTNLKKEIPNLIKANCHAHIIHNSVRHAMNFISFDRENVILKIYAHFSQFSVRRETLKDFFTFLNCEWSELKKHVVTRWLSLHPAIEIILKNWEPIKS</sequence>
<dbReference type="PANTHER" id="PTHR37162:SF10">
    <property type="entry name" value="DUF4371 DOMAIN-CONTAINING PROTEIN"/>
    <property type="match status" value="1"/>
</dbReference>
<evidence type="ECO:0000313" key="2">
    <source>
        <dbReference type="Proteomes" id="UP000475862"/>
    </source>
</evidence>
<reference evidence="1 2" key="1">
    <citation type="submission" date="2019-08" db="EMBL/GenBank/DDBJ databases">
        <title>The genome of the soybean aphid Biotype 1, its phylome, world population structure and adaptation to the North American continent.</title>
        <authorList>
            <person name="Giordano R."/>
            <person name="Donthu R.K."/>
            <person name="Hernandez A.G."/>
            <person name="Wright C.L."/>
            <person name="Zimin A.V."/>
        </authorList>
    </citation>
    <scope>NUCLEOTIDE SEQUENCE [LARGE SCALE GENOMIC DNA]</scope>
    <source>
        <tissue evidence="1">Whole aphids</tissue>
    </source>
</reference>
<accession>A0A6G0SUX5</accession>
<proteinExistence type="predicted"/>
<dbReference type="AlphaFoldDB" id="A0A6G0SUX5"/>
<dbReference type="PANTHER" id="PTHR37162">
    <property type="entry name" value="HAT FAMILY DIMERISATION DOMAINCONTAINING PROTEIN-RELATED"/>
    <property type="match status" value="1"/>
</dbReference>
<dbReference type="EMBL" id="VYZN01001597">
    <property type="protein sequence ID" value="KAE9522163.1"/>
    <property type="molecule type" value="Genomic_DNA"/>
</dbReference>
<dbReference type="InterPro" id="IPR012337">
    <property type="entry name" value="RNaseH-like_sf"/>
</dbReference>
<protein>
    <recommendedName>
        <fullName evidence="3">DUF4371 domain-containing protein</fullName>
    </recommendedName>
</protein>
<evidence type="ECO:0000313" key="1">
    <source>
        <dbReference type="EMBL" id="KAE9522163.1"/>
    </source>
</evidence>
<comment type="caution">
    <text evidence="1">The sequence shown here is derived from an EMBL/GenBank/DDBJ whole genome shotgun (WGS) entry which is preliminary data.</text>
</comment>
<keyword evidence="2" id="KW-1185">Reference proteome</keyword>
<dbReference type="OrthoDB" id="6159421at2759"/>
<evidence type="ECO:0008006" key="3">
    <source>
        <dbReference type="Google" id="ProtNLM"/>
    </source>
</evidence>
<dbReference type="Proteomes" id="UP000475862">
    <property type="component" value="Unassembled WGS sequence"/>
</dbReference>
<name>A0A6G0SUX5_APHGL</name>